<protein>
    <submittedName>
        <fullName evidence="1">Uncharacterized protein</fullName>
    </submittedName>
</protein>
<dbReference type="AlphaFoldDB" id="A0A364NUN6"/>
<organism evidence="1 2">
    <name type="scientific">Paramagnetospirillum kuznetsovii</name>
    <dbReference type="NCBI Taxonomy" id="2053833"/>
    <lineage>
        <taxon>Bacteria</taxon>
        <taxon>Pseudomonadati</taxon>
        <taxon>Pseudomonadota</taxon>
        <taxon>Alphaproteobacteria</taxon>
        <taxon>Rhodospirillales</taxon>
        <taxon>Magnetospirillaceae</taxon>
        <taxon>Paramagnetospirillum</taxon>
    </lineage>
</organism>
<dbReference type="EMBL" id="PGTO01000017">
    <property type="protein sequence ID" value="RAU20783.1"/>
    <property type="molecule type" value="Genomic_DNA"/>
</dbReference>
<evidence type="ECO:0000313" key="1">
    <source>
        <dbReference type="EMBL" id="RAU20783.1"/>
    </source>
</evidence>
<comment type="caution">
    <text evidence="1">The sequence shown here is derived from an EMBL/GenBank/DDBJ whole genome shotgun (WGS) entry which is preliminary data.</text>
</comment>
<dbReference type="RefSeq" id="WP_112146790.1">
    <property type="nucleotide sequence ID" value="NZ_PGTO01000017.1"/>
</dbReference>
<gene>
    <name evidence="1" type="ORF">CU669_16570</name>
</gene>
<accession>A0A364NUN6</accession>
<keyword evidence="2" id="KW-1185">Reference proteome</keyword>
<proteinExistence type="predicted"/>
<dbReference type="OrthoDB" id="7763761at2"/>
<name>A0A364NUN6_9PROT</name>
<sequence length="217" mass="24109">MSNKRHPPPTVSDVEARVLLDRYKCAIPFHEVRTRFLGNIASPGIGESPIKVIEQLWGGKLPEFESIDAANELIGALVMGVWNRLTQHQERNSPFRLTRVHPAATREGLATQAQIRCQELDGFVEGLFGHNESIALPERAHHGLNALSKIRAMFAAVLDVAMDEMKPATDAAMETTIKLMREMTKNAETEVNAVVRSCTIARRQMLPSLLADKPTLH</sequence>
<dbReference type="Proteomes" id="UP000251075">
    <property type="component" value="Unassembled WGS sequence"/>
</dbReference>
<evidence type="ECO:0000313" key="2">
    <source>
        <dbReference type="Proteomes" id="UP000251075"/>
    </source>
</evidence>
<reference evidence="1 2" key="1">
    <citation type="submission" date="2017-11" db="EMBL/GenBank/DDBJ databases">
        <title>Draft genome sequence of magnetotactic bacterium Magnetospirillum kuznetsovii LBB-42.</title>
        <authorList>
            <person name="Grouzdev D.S."/>
            <person name="Rysina M.S."/>
            <person name="Baslerov R.V."/>
            <person name="Koziaeva V."/>
        </authorList>
    </citation>
    <scope>NUCLEOTIDE SEQUENCE [LARGE SCALE GENOMIC DNA]</scope>
    <source>
        <strain evidence="1 2">LBB-42</strain>
    </source>
</reference>